<dbReference type="EMBL" id="JELX01003547">
    <property type="protein sequence ID" value="KYF51951.1"/>
    <property type="molecule type" value="Genomic_DNA"/>
</dbReference>
<evidence type="ECO:0000259" key="2">
    <source>
        <dbReference type="Pfam" id="PF03713"/>
    </source>
</evidence>
<dbReference type="InterPro" id="IPR005183">
    <property type="entry name" value="DUF305_CopM-like"/>
</dbReference>
<comment type="caution">
    <text evidence="3">The sequence shown here is derived from an EMBL/GenBank/DDBJ whole genome shotgun (WGS) entry which is preliminary data.</text>
</comment>
<name>A0A150P8M8_SORCE</name>
<dbReference type="Pfam" id="PF03713">
    <property type="entry name" value="DUF305"/>
    <property type="match status" value="1"/>
</dbReference>
<dbReference type="Gene3D" id="1.20.1260.10">
    <property type="match status" value="1"/>
</dbReference>
<feature type="domain" description="DUF305" evidence="2">
    <location>
        <begin position="59"/>
        <end position="205"/>
    </location>
</feature>
<accession>A0A150P8M8</accession>
<reference evidence="3 4" key="1">
    <citation type="submission" date="2014-02" db="EMBL/GenBank/DDBJ databases">
        <title>The small core and large imbalanced accessory genome model reveals a collaborative survival strategy of Sorangium cellulosum strains in nature.</title>
        <authorList>
            <person name="Han K."/>
            <person name="Peng R."/>
            <person name="Blom J."/>
            <person name="Li Y.-Z."/>
        </authorList>
    </citation>
    <scope>NUCLEOTIDE SEQUENCE [LARGE SCALE GENOMIC DNA]</scope>
    <source>
        <strain evidence="3 4">So0157-18</strain>
    </source>
</reference>
<gene>
    <name evidence="3" type="ORF">BE04_48850</name>
</gene>
<sequence>MRRAGPERRTQSAFPGRLLAVLLIAGGSVLVNACSKSSSDDHGDHHAAGGGETASAPFDQQFIDMMAPHHEGAVMMAETAQERAEHPELKAMADDIISAQNQEISQLKTWREQWYGSAETPPVDEMPMLPGMEHDGMMNMVEANEALKTAEPFDRAFIDAMIPHHEMAIDAAEMALKQAEHAEIKTLASGIVEAQQREIEQMKSWRAEWYPEE</sequence>
<feature type="compositionally biased region" description="Basic and acidic residues" evidence="1">
    <location>
        <begin position="38"/>
        <end position="47"/>
    </location>
</feature>
<protein>
    <submittedName>
        <fullName evidence="3">DUF305 domain-containing protein</fullName>
    </submittedName>
</protein>
<feature type="region of interest" description="Disordered" evidence="1">
    <location>
        <begin position="35"/>
        <end position="55"/>
    </location>
</feature>
<proteinExistence type="predicted"/>
<organism evidence="3 4">
    <name type="scientific">Sorangium cellulosum</name>
    <name type="common">Polyangium cellulosum</name>
    <dbReference type="NCBI Taxonomy" id="56"/>
    <lineage>
        <taxon>Bacteria</taxon>
        <taxon>Pseudomonadati</taxon>
        <taxon>Myxococcota</taxon>
        <taxon>Polyangia</taxon>
        <taxon>Polyangiales</taxon>
        <taxon>Polyangiaceae</taxon>
        <taxon>Sorangium</taxon>
    </lineage>
</organism>
<evidence type="ECO:0000256" key="1">
    <source>
        <dbReference type="SAM" id="MobiDB-lite"/>
    </source>
</evidence>
<dbReference type="PANTHER" id="PTHR36933:SF1">
    <property type="entry name" value="SLL0788 PROTEIN"/>
    <property type="match status" value="1"/>
</dbReference>
<dbReference type="AlphaFoldDB" id="A0A150P8M8"/>
<dbReference type="InterPro" id="IPR012347">
    <property type="entry name" value="Ferritin-like"/>
</dbReference>
<evidence type="ECO:0000313" key="3">
    <source>
        <dbReference type="EMBL" id="KYF51951.1"/>
    </source>
</evidence>
<dbReference type="Proteomes" id="UP000075604">
    <property type="component" value="Unassembled WGS sequence"/>
</dbReference>
<dbReference type="PANTHER" id="PTHR36933">
    <property type="entry name" value="SLL0788 PROTEIN"/>
    <property type="match status" value="1"/>
</dbReference>
<evidence type="ECO:0000313" key="4">
    <source>
        <dbReference type="Proteomes" id="UP000075604"/>
    </source>
</evidence>